<evidence type="ECO:0000256" key="5">
    <source>
        <dbReference type="SAM" id="Coils"/>
    </source>
</evidence>
<organism evidence="8 9">
    <name type="scientific">Catagonus wagneri</name>
    <name type="common">Chacoan peccary</name>
    <dbReference type="NCBI Taxonomy" id="51154"/>
    <lineage>
        <taxon>Eukaryota</taxon>
        <taxon>Metazoa</taxon>
        <taxon>Chordata</taxon>
        <taxon>Craniata</taxon>
        <taxon>Vertebrata</taxon>
        <taxon>Euteleostomi</taxon>
        <taxon>Mammalia</taxon>
        <taxon>Eutheria</taxon>
        <taxon>Laurasiatheria</taxon>
        <taxon>Artiodactyla</taxon>
        <taxon>Suina</taxon>
        <taxon>Tayassuidae</taxon>
        <taxon>Catagonus</taxon>
    </lineage>
</organism>
<dbReference type="CDD" id="cd07042">
    <property type="entry name" value="STAS_SulP_like_sulfate_transporter"/>
    <property type="match status" value="1"/>
</dbReference>
<dbReference type="PANTHER" id="PTHR11814">
    <property type="entry name" value="SULFATE TRANSPORTER"/>
    <property type="match status" value="1"/>
</dbReference>
<dbReference type="InterPro" id="IPR001902">
    <property type="entry name" value="SLC26A/SulP_fam"/>
</dbReference>
<feature type="transmembrane region" description="Helical" evidence="6">
    <location>
        <begin position="241"/>
        <end position="261"/>
    </location>
</feature>
<reference evidence="8" key="1">
    <citation type="submission" date="2025-08" db="UniProtKB">
        <authorList>
            <consortium name="Ensembl"/>
        </authorList>
    </citation>
    <scope>IDENTIFICATION</scope>
</reference>
<dbReference type="Ensembl" id="ENSCWAT00000023021.1">
    <property type="protein sequence ID" value="ENSCWAP00000021232.1"/>
    <property type="gene ID" value="ENSCWAG00000015078.1"/>
</dbReference>
<dbReference type="InterPro" id="IPR036513">
    <property type="entry name" value="STAS_dom_sf"/>
</dbReference>
<dbReference type="InterPro" id="IPR002645">
    <property type="entry name" value="STAS_dom"/>
</dbReference>
<keyword evidence="3 6" id="KW-1133">Transmembrane helix</keyword>
<accession>A0A8C3YLP7</accession>
<evidence type="ECO:0000256" key="6">
    <source>
        <dbReference type="SAM" id="Phobius"/>
    </source>
</evidence>
<dbReference type="GeneTree" id="ENSGT01150000286960"/>
<protein>
    <submittedName>
        <fullName evidence="8">Solute carrier family 26 member 6</fullName>
    </submittedName>
</protein>
<sequence length="650" mass="70874">MGLSEAPGQRDTQALLSTTQAMELRRRDYRVERPLLNQEQLEELGNRSLATGTWQWRNWFRCSRARAKALLLQYLPVLAWLPQYPVRDWLLGDLLSGLSVAIMQLPQGLAYALLAGLPPVFGLYSSFYPVFIYFLFGTSRHISVVLEVCWNLPKTVLNTLVTAVVAGLVLVLVKLLNGKLQKHLPMPIPGELLTLIGATGISYGMKLNANFGVEVVGRIPAGLVPPVAPNPQLFAKLVGNAFAIAVVGFAIAISLGKIFALRHGYRVDSSQELVALGLSNFIGGIFQCFPVSCSMSRSLVQEGTGGNTQVAGAISSLFILIIIIKLGELFQDLPKAVLAAVIIVNLKGMLKQFADIRSLWKTNRVDLLIWLVTFVATVLLNLDLGLAVAVAFALLLVVVRTQLPHYSVLGQVPDTDIYRDVAEYSDAREVPGVKVFRSSATMFFANAELYSDTLKQRCGVDVDHLISQKKKLLRQQELKLKRLQKDSKLVKKAAASKGASISINVNTDVAVIESNDVEGSKVKVSAENELEDIAAGDQDDAKATAVSSLKALGLPQPDFHSLILDLGALSFVDTVCLKSLKNIFRDFREIEVEVYLAACHSPVITQLEAGHFFDASITKQHLFASVHDAVIFALQHARSGSVGPALVTKL</sequence>
<dbReference type="GO" id="GO:0008271">
    <property type="term" value="F:secondary active sulfate transmembrane transporter activity"/>
    <property type="evidence" value="ECO:0007669"/>
    <property type="project" value="InterPro"/>
</dbReference>
<keyword evidence="5" id="KW-0175">Coiled coil</keyword>
<dbReference type="InterPro" id="IPR011547">
    <property type="entry name" value="SLC26A/SulP_dom"/>
</dbReference>
<feature type="transmembrane region" description="Helical" evidence="6">
    <location>
        <begin position="304"/>
        <end position="324"/>
    </location>
</feature>
<feature type="domain" description="STAS" evidence="7">
    <location>
        <begin position="423"/>
        <end position="633"/>
    </location>
</feature>
<feature type="transmembrane region" description="Helical" evidence="6">
    <location>
        <begin position="156"/>
        <end position="176"/>
    </location>
</feature>
<feature type="coiled-coil region" evidence="5">
    <location>
        <begin position="466"/>
        <end position="493"/>
    </location>
</feature>
<evidence type="ECO:0000256" key="3">
    <source>
        <dbReference type="ARBA" id="ARBA00022989"/>
    </source>
</evidence>
<evidence type="ECO:0000313" key="9">
    <source>
        <dbReference type="Proteomes" id="UP000694540"/>
    </source>
</evidence>
<name>A0A8C3YLP7_9CETA</name>
<dbReference type="SUPFAM" id="SSF52091">
    <property type="entry name" value="SpoIIaa-like"/>
    <property type="match status" value="1"/>
</dbReference>
<evidence type="ECO:0000259" key="7">
    <source>
        <dbReference type="PROSITE" id="PS50801"/>
    </source>
</evidence>
<keyword evidence="4 6" id="KW-0472">Membrane</keyword>
<reference evidence="8" key="2">
    <citation type="submission" date="2025-09" db="UniProtKB">
        <authorList>
            <consortium name="Ensembl"/>
        </authorList>
    </citation>
    <scope>IDENTIFICATION</scope>
</reference>
<keyword evidence="9" id="KW-1185">Reference proteome</keyword>
<feature type="transmembrane region" description="Helical" evidence="6">
    <location>
        <begin position="109"/>
        <end position="136"/>
    </location>
</feature>
<dbReference type="PROSITE" id="PS01130">
    <property type="entry name" value="SLC26A"/>
    <property type="match status" value="1"/>
</dbReference>
<dbReference type="Pfam" id="PF00916">
    <property type="entry name" value="Sulfate_transp"/>
    <property type="match status" value="1"/>
</dbReference>
<dbReference type="Gene3D" id="3.30.750.24">
    <property type="entry name" value="STAS domain"/>
    <property type="match status" value="1"/>
</dbReference>
<comment type="subcellular location">
    <subcellularLocation>
        <location evidence="1">Membrane</location>
        <topology evidence="1">Multi-pass membrane protein</topology>
    </subcellularLocation>
</comment>
<feature type="transmembrane region" description="Helical" evidence="6">
    <location>
        <begin position="369"/>
        <end position="399"/>
    </location>
</feature>
<evidence type="ECO:0000313" key="8">
    <source>
        <dbReference type="Ensembl" id="ENSCWAP00000021232.1"/>
    </source>
</evidence>
<dbReference type="PROSITE" id="PS50801">
    <property type="entry name" value="STAS"/>
    <property type="match status" value="1"/>
</dbReference>
<gene>
    <name evidence="8" type="primary">SLC26A6</name>
</gene>
<keyword evidence="2 6" id="KW-0812">Transmembrane</keyword>
<dbReference type="InterPro" id="IPR018045">
    <property type="entry name" value="S04_transporter_CS"/>
</dbReference>
<evidence type="ECO:0000256" key="2">
    <source>
        <dbReference type="ARBA" id="ARBA00022692"/>
    </source>
</evidence>
<evidence type="ECO:0000256" key="1">
    <source>
        <dbReference type="ARBA" id="ARBA00004141"/>
    </source>
</evidence>
<dbReference type="AlphaFoldDB" id="A0A8C3YLP7"/>
<proteinExistence type="predicted"/>
<dbReference type="GO" id="GO:0016020">
    <property type="term" value="C:membrane"/>
    <property type="evidence" value="ECO:0007669"/>
    <property type="project" value="UniProtKB-SubCell"/>
</dbReference>
<dbReference type="Pfam" id="PF01740">
    <property type="entry name" value="STAS"/>
    <property type="match status" value="1"/>
</dbReference>
<feature type="transmembrane region" description="Helical" evidence="6">
    <location>
        <begin position="273"/>
        <end position="292"/>
    </location>
</feature>
<dbReference type="Proteomes" id="UP000694540">
    <property type="component" value="Unplaced"/>
</dbReference>
<evidence type="ECO:0000256" key="4">
    <source>
        <dbReference type="ARBA" id="ARBA00023136"/>
    </source>
</evidence>